<dbReference type="PANTHER" id="PTHR43447">
    <property type="entry name" value="ALPHA-AMYLASE"/>
    <property type="match status" value="1"/>
</dbReference>
<dbReference type="InterPro" id="IPR017853">
    <property type="entry name" value="GH"/>
</dbReference>
<dbReference type="CDD" id="cd11318">
    <property type="entry name" value="AmyAc_bac_fung_AmyA"/>
    <property type="match status" value="1"/>
</dbReference>
<evidence type="ECO:0000313" key="8">
    <source>
        <dbReference type="EMBL" id="OSX58974.1"/>
    </source>
</evidence>
<protein>
    <submittedName>
        <fullName evidence="8">Glycoside hydrolase family 13 protein</fullName>
    </submittedName>
</protein>
<name>A0A1X6MRF5_9APHY</name>
<evidence type="ECO:0000256" key="5">
    <source>
        <dbReference type="ARBA" id="ARBA00023277"/>
    </source>
</evidence>
<evidence type="ECO:0000256" key="3">
    <source>
        <dbReference type="ARBA" id="ARBA00022723"/>
    </source>
</evidence>
<keyword evidence="5" id="KW-0119">Carbohydrate metabolism</keyword>
<dbReference type="Pfam" id="PF00128">
    <property type="entry name" value="Alpha-amylase"/>
    <property type="match status" value="1"/>
</dbReference>
<dbReference type="Gene3D" id="2.60.40.1180">
    <property type="entry name" value="Golgi alpha-mannosidase II"/>
    <property type="match status" value="1"/>
</dbReference>
<dbReference type="InterPro" id="IPR013780">
    <property type="entry name" value="Glyco_hydro_b"/>
</dbReference>
<accession>A0A1X6MRF5</accession>
<dbReference type="Gene3D" id="3.20.20.80">
    <property type="entry name" value="Glycosidases"/>
    <property type="match status" value="1"/>
</dbReference>
<dbReference type="InterPro" id="IPR013776">
    <property type="entry name" value="A-amylase_thermo"/>
</dbReference>
<dbReference type="RefSeq" id="XP_024335768.1">
    <property type="nucleotide sequence ID" value="XM_024486547.1"/>
</dbReference>
<keyword evidence="4 8" id="KW-0378">Hydrolase</keyword>
<dbReference type="GO" id="GO:0005509">
    <property type="term" value="F:calcium ion binding"/>
    <property type="evidence" value="ECO:0007669"/>
    <property type="project" value="InterPro"/>
</dbReference>
<evidence type="ECO:0000256" key="2">
    <source>
        <dbReference type="ARBA" id="ARBA00008061"/>
    </source>
</evidence>
<dbReference type="SMART" id="SM00642">
    <property type="entry name" value="Aamy"/>
    <property type="match status" value="1"/>
</dbReference>
<feature type="domain" description="Glycosyl hydrolase family 13 catalytic" evidence="7">
    <location>
        <begin position="37"/>
        <end position="425"/>
    </location>
</feature>
<dbReference type="SUPFAM" id="SSF51011">
    <property type="entry name" value="Glycosyl hydrolase domain"/>
    <property type="match status" value="1"/>
</dbReference>
<dbReference type="NCBIfam" id="NF006968">
    <property type="entry name" value="PRK09441.1-1"/>
    <property type="match status" value="1"/>
</dbReference>
<dbReference type="GO" id="GO:0005975">
    <property type="term" value="P:carbohydrate metabolic process"/>
    <property type="evidence" value="ECO:0007669"/>
    <property type="project" value="InterPro"/>
</dbReference>
<evidence type="ECO:0000313" key="9">
    <source>
        <dbReference type="Proteomes" id="UP000194127"/>
    </source>
</evidence>
<gene>
    <name evidence="8" type="ORF">POSPLADRAFT_1151553</name>
</gene>
<dbReference type="STRING" id="670580.A0A1X6MRF5"/>
<reference evidence="8 9" key="1">
    <citation type="submission" date="2017-04" db="EMBL/GenBank/DDBJ databases">
        <title>Genome Sequence of the Model Brown-Rot Fungus Postia placenta SB12.</title>
        <authorList>
            <consortium name="DOE Joint Genome Institute"/>
            <person name="Gaskell J."/>
            <person name="Kersten P."/>
            <person name="Larrondo L.F."/>
            <person name="Canessa P."/>
            <person name="Martinez D."/>
            <person name="Hibbett D."/>
            <person name="Schmoll M."/>
            <person name="Kubicek C.P."/>
            <person name="Martinez A.T."/>
            <person name="Yadav J."/>
            <person name="Master E."/>
            <person name="Magnuson J.K."/>
            <person name="James T."/>
            <person name="Yaver D."/>
            <person name="Berka R."/>
            <person name="Labutti K."/>
            <person name="Lipzen A."/>
            <person name="Aerts A."/>
            <person name="Barry K."/>
            <person name="Henrissat B."/>
            <person name="Blanchette R."/>
            <person name="Grigoriev I."/>
            <person name="Cullen D."/>
        </authorList>
    </citation>
    <scope>NUCLEOTIDE SEQUENCE [LARGE SCALE GENOMIC DNA]</scope>
    <source>
        <strain evidence="8 9">MAD-698-R-SB12</strain>
    </source>
</reference>
<dbReference type="InterPro" id="IPR006047">
    <property type="entry name" value="GH13_cat_dom"/>
</dbReference>
<dbReference type="AlphaFoldDB" id="A0A1X6MRF5"/>
<keyword evidence="6" id="KW-0326">Glycosidase</keyword>
<evidence type="ECO:0000256" key="4">
    <source>
        <dbReference type="ARBA" id="ARBA00022801"/>
    </source>
</evidence>
<organism evidence="8 9">
    <name type="scientific">Postia placenta MAD-698-R-SB12</name>
    <dbReference type="NCBI Taxonomy" id="670580"/>
    <lineage>
        <taxon>Eukaryota</taxon>
        <taxon>Fungi</taxon>
        <taxon>Dikarya</taxon>
        <taxon>Basidiomycota</taxon>
        <taxon>Agaricomycotina</taxon>
        <taxon>Agaricomycetes</taxon>
        <taxon>Polyporales</taxon>
        <taxon>Adustoporiaceae</taxon>
        <taxon>Rhodonia</taxon>
    </lineage>
</organism>
<dbReference type="PIRSF" id="PIRSF001021">
    <property type="entry name" value="Alph-amls_thrmst"/>
    <property type="match status" value="1"/>
</dbReference>
<keyword evidence="9" id="KW-1185">Reference proteome</keyword>
<dbReference type="GO" id="GO:0004553">
    <property type="term" value="F:hydrolase activity, hydrolyzing O-glycosyl compounds"/>
    <property type="evidence" value="ECO:0007669"/>
    <property type="project" value="InterPro"/>
</dbReference>
<dbReference type="SUPFAM" id="SSF51445">
    <property type="entry name" value="(Trans)glycosidases"/>
    <property type="match status" value="1"/>
</dbReference>
<keyword evidence="3" id="KW-0479">Metal-binding</keyword>
<proteinExistence type="inferred from homology"/>
<dbReference type="NCBIfam" id="NF006969">
    <property type="entry name" value="PRK09441.1-2"/>
    <property type="match status" value="1"/>
</dbReference>
<evidence type="ECO:0000256" key="6">
    <source>
        <dbReference type="ARBA" id="ARBA00023295"/>
    </source>
</evidence>
<dbReference type="OrthoDB" id="550577at2759"/>
<evidence type="ECO:0000256" key="1">
    <source>
        <dbReference type="ARBA" id="ARBA00001913"/>
    </source>
</evidence>
<comment type="cofactor">
    <cofactor evidence="1">
        <name>Ca(2+)</name>
        <dbReference type="ChEBI" id="CHEBI:29108"/>
    </cofactor>
</comment>
<dbReference type="EMBL" id="KZ110603">
    <property type="protein sequence ID" value="OSX58974.1"/>
    <property type="molecule type" value="Genomic_DNA"/>
</dbReference>
<dbReference type="Proteomes" id="UP000194127">
    <property type="component" value="Unassembled WGS sequence"/>
</dbReference>
<dbReference type="GeneID" id="36331496"/>
<dbReference type="Gene3D" id="2.40.30.140">
    <property type="match status" value="1"/>
</dbReference>
<sequence length="468" mass="54326">MDQIYWFIDWIWTHVKGYPPPALDGMRLGPPERTHNALMVQFFTWDCRHPHMSWWLHFESEVPRLAELGVTQVWLPPPNKAMTKDGQGYDAYDLWDLGEFNQKGTTATRWGTKDELAHAIATARTHGIDVLIDAVMNHKLGGDRVETFMAIPVDPQNRLRDLTPPREIEGWTAFDFPGRKGKYSTLRWTHENFSGLDWDQKKRMKGVYRITGESHRGWSRFVDSELGNYDYLLGVDIDHRHPEVREDLFAWGQWVLQSTGAIGFRLDAIKHIDRYFLLDFLKHVRKVTGKEDLFVVAEYWSPNLKLIKPYIYAFQGLVTFFDVPLHHKFYDASKARSHFDLRTLFDDTVLSFRPGDAITFVDNHEWQVGQSLESWVGANFKLQAYTLILLRGDGHPCVFYGDLYPNMECYDARIAQGVQRLMEVRKNFAYGPRVDYFQSQNCIAFVRMGDHTHDGCAVIVSNADPTEP</sequence>
<evidence type="ECO:0000259" key="7">
    <source>
        <dbReference type="SMART" id="SM00642"/>
    </source>
</evidence>
<comment type="similarity">
    <text evidence="2">Belongs to the glycosyl hydrolase 13 family.</text>
</comment>